<evidence type="ECO:0000313" key="2">
    <source>
        <dbReference type="EMBL" id="UYO41414.1"/>
    </source>
</evidence>
<dbReference type="EMBL" id="CP076676">
    <property type="protein sequence ID" value="UYO41414.1"/>
    <property type="molecule type" value="Genomic_DNA"/>
</dbReference>
<evidence type="ECO:0000313" key="3">
    <source>
        <dbReference type="Proteomes" id="UP001163166"/>
    </source>
</evidence>
<protein>
    <submittedName>
        <fullName evidence="2">TIGR03809 family protein</fullName>
    </submittedName>
</protein>
<dbReference type="NCBIfam" id="TIGR03809">
    <property type="entry name" value="TIGR03809 family protein"/>
    <property type="match status" value="1"/>
</dbReference>
<accession>A0AAX3E360</accession>
<sequence length="172" mass="19338">MEQTDAERGRALVQRWCLLAEQRLDYLTELFETGRWRRFFGELEFLENVQEAKAAVVSWRGLLNREATLDNRPVDLSWLGRNKKVQPRLAFSFDGEVVNGSPSYTLPQSAPKPAQAPRVTAPAKPVNAAEPVRAPIAPEPAPAIVPDDVPVWMHALDPARLEQRYSLLRKAG</sequence>
<feature type="region of interest" description="Disordered" evidence="1">
    <location>
        <begin position="102"/>
        <end position="126"/>
    </location>
</feature>
<name>A0AAX3E360_RHOPL</name>
<reference evidence="2" key="1">
    <citation type="journal article" date="2022" name="Biol. Control">
        <title>In silico genomic analysis of Rhodopseudomonas palustris strains revealed potential biocontrol agents and crop yield enhancers.</title>
        <authorList>
            <person name="Surachat K."/>
            <person name="Kantachote D."/>
            <person name="Deachamag P."/>
            <person name="Wonglapsuwan M."/>
        </authorList>
    </citation>
    <scope>NUCLEOTIDE SEQUENCE</scope>
    <source>
        <strain evidence="2">TLS06</strain>
    </source>
</reference>
<dbReference type="InterPro" id="IPR022268">
    <property type="entry name" value="CHP03809"/>
</dbReference>
<evidence type="ECO:0000256" key="1">
    <source>
        <dbReference type="SAM" id="MobiDB-lite"/>
    </source>
</evidence>
<dbReference type="AlphaFoldDB" id="A0AAX3E360"/>
<proteinExistence type="predicted"/>
<dbReference type="RefSeq" id="WP_264076151.1">
    <property type="nucleotide sequence ID" value="NZ_CP076676.1"/>
</dbReference>
<organism evidence="2 3">
    <name type="scientific">Rhodopseudomonas palustris</name>
    <dbReference type="NCBI Taxonomy" id="1076"/>
    <lineage>
        <taxon>Bacteria</taxon>
        <taxon>Pseudomonadati</taxon>
        <taxon>Pseudomonadota</taxon>
        <taxon>Alphaproteobacteria</taxon>
        <taxon>Hyphomicrobiales</taxon>
        <taxon>Nitrobacteraceae</taxon>
        <taxon>Rhodopseudomonas</taxon>
    </lineage>
</organism>
<dbReference type="Proteomes" id="UP001163166">
    <property type="component" value="Chromosome"/>
</dbReference>
<gene>
    <name evidence="2" type="ORF">KQX62_09040</name>
</gene>